<reference evidence="5" key="1">
    <citation type="submission" date="2016-10" db="EMBL/GenBank/DDBJ databases">
        <authorList>
            <person name="de Groot N.N."/>
        </authorList>
    </citation>
    <scope>NUCLEOTIDE SEQUENCE [LARGE SCALE GENOMIC DNA]</scope>
    <source>
        <strain evidence="5">DSM 12489</strain>
    </source>
</reference>
<dbReference type="GO" id="GO:0009847">
    <property type="term" value="P:spore germination"/>
    <property type="evidence" value="ECO:0007669"/>
    <property type="project" value="InterPro"/>
</dbReference>
<evidence type="ECO:0000313" key="6">
    <source>
        <dbReference type="Proteomes" id="UP000182589"/>
    </source>
</evidence>
<feature type="transmembrane region" description="Helical" evidence="3">
    <location>
        <begin position="300"/>
        <end position="323"/>
    </location>
</feature>
<dbReference type="EMBL" id="FNOJ01000004">
    <property type="protein sequence ID" value="SDW32904.1"/>
    <property type="molecule type" value="Genomic_DNA"/>
</dbReference>
<protein>
    <submittedName>
        <fullName evidence="4">Spore germination protein</fullName>
    </submittedName>
    <submittedName>
        <fullName evidence="5">Stage V sporulation protein AF</fullName>
    </submittedName>
</protein>
<evidence type="ECO:0000313" key="5">
    <source>
        <dbReference type="EMBL" id="SDW32904.1"/>
    </source>
</evidence>
<dbReference type="InterPro" id="IPR004995">
    <property type="entry name" value="Spore_Ger"/>
</dbReference>
<feature type="transmembrane region" description="Helical" evidence="3">
    <location>
        <begin position="425"/>
        <end position="452"/>
    </location>
</feature>
<name>A0A1H2SP93_9BACL</name>
<reference evidence="4" key="3">
    <citation type="submission" date="2023-02" db="EMBL/GenBank/DDBJ databases">
        <title>Proposal of a novel subspecies: Alicyclobacillus hesperidum subspecies aegle.</title>
        <authorList>
            <person name="Goto K."/>
            <person name="Fujii T."/>
            <person name="Yasui K."/>
            <person name="Mochida K."/>
            <person name="Kato-Tanaka Y."/>
            <person name="Morohoshi S."/>
            <person name="An S.Y."/>
            <person name="Kasai H."/>
            <person name="Yokota A."/>
        </authorList>
    </citation>
    <scope>NUCLEOTIDE SEQUENCE</scope>
    <source>
        <strain evidence="4">DSM 12766</strain>
    </source>
</reference>
<dbReference type="Proteomes" id="UP001157137">
    <property type="component" value="Unassembled WGS sequence"/>
</dbReference>
<evidence type="ECO:0000313" key="4">
    <source>
        <dbReference type="EMBL" id="GLV12454.1"/>
    </source>
</evidence>
<dbReference type="PANTHER" id="PTHR22550">
    <property type="entry name" value="SPORE GERMINATION PROTEIN"/>
    <property type="match status" value="1"/>
</dbReference>
<comment type="similarity">
    <text evidence="1">Belongs to the GerABKA family.</text>
</comment>
<feature type="transmembrane region" description="Helical" evidence="3">
    <location>
        <begin position="370"/>
        <end position="390"/>
    </location>
</feature>
<accession>A0A1H2SP93</accession>
<gene>
    <name evidence="4" type="ORF">Heshes_01380</name>
    <name evidence="5" type="ORF">SAMN04489725_104148</name>
</gene>
<dbReference type="PANTHER" id="PTHR22550:SF9">
    <property type="entry name" value="STAGE V SPORULATION PROTEIN AF"/>
    <property type="match status" value="1"/>
</dbReference>
<feature type="transmembrane region" description="Helical" evidence="3">
    <location>
        <begin position="397"/>
        <end position="419"/>
    </location>
</feature>
<keyword evidence="2 3" id="KW-0472">Membrane</keyword>
<reference evidence="6" key="2">
    <citation type="submission" date="2016-10" db="EMBL/GenBank/DDBJ databases">
        <authorList>
            <person name="Varghese N."/>
        </authorList>
    </citation>
    <scope>NUCLEOTIDE SEQUENCE [LARGE SCALE GENOMIC DNA]</scope>
    <source>
        <strain evidence="6">DSM 12489</strain>
    </source>
</reference>
<dbReference type="AlphaFoldDB" id="A0A1H2SP93"/>
<sequence>MQQHVEPVPTQPVSRNLQDNVNYINQLLGIGTTWDIMAKPFRYGKLNMMSYVTNGFFLTMNVVLILDSFHKCVEEFERQHEGEDYTIEDLVFYLNTHIDFVQVQVIDQMSDAVRFILSGPLVTFIDGYDKVLNIDTRVYPMRSISPPMIERVVRGNHDGFTETMLMNTTLIRRRLRDPRLRNELYQIGDRGQTDVSLMYIKDVADEDTVASIRELIRGVKTGGMMMGEQQLVDLIGKVKWNPYPIVRYTERPDVAATALLEGQVCIVVDTTAEVIIAPTTFFQHIQHPQEYHSFPLVGTYLRWVIAIAVFMSIFLPGAFLLANQHPGILPHWALFFMATRNDPMPLWAELLLAEFALDVLRFAVLNTPVPMSSAIGIVSALLFGQFATTIHLLQPEVLVYMGFVMIAQYATTSFELASANQLSRLWIMLWTAVLNWGGFIIGTATWLALLLFTKSFGKPYLWPLIPFRWKNGLRDLVVRWPSQDLAGVPEILKRKRGRLK</sequence>
<dbReference type="RefSeq" id="WP_074692396.1">
    <property type="nucleotide sequence ID" value="NZ_BSRA01000001.1"/>
</dbReference>
<dbReference type="Pfam" id="PF03323">
    <property type="entry name" value="GerA"/>
    <property type="match status" value="1"/>
</dbReference>
<evidence type="ECO:0000256" key="2">
    <source>
        <dbReference type="ARBA" id="ARBA00023136"/>
    </source>
</evidence>
<dbReference type="GO" id="GO:0016020">
    <property type="term" value="C:membrane"/>
    <property type="evidence" value="ECO:0007669"/>
    <property type="project" value="InterPro"/>
</dbReference>
<proteinExistence type="inferred from homology"/>
<organism evidence="5 6">
    <name type="scientific">Alicyclobacillus hesperidum</name>
    <dbReference type="NCBI Taxonomy" id="89784"/>
    <lineage>
        <taxon>Bacteria</taxon>
        <taxon>Bacillati</taxon>
        <taxon>Bacillota</taxon>
        <taxon>Bacilli</taxon>
        <taxon>Bacillales</taxon>
        <taxon>Alicyclobacillaceae</taxon>
        <taxon>Alicyclobacillus</taxon>
    </lineage>
</organism>
<dbReference type="PIRSF" id="PIRSF005690">
    <property type="entry name" value="GerBA"/>
    <property type="match status" value="1"/>
</dbReference>
<dbReference type="InterPro" id="IPR050768">
    <property type="entry name" value="UPF0353/GerABKA_families"/>
</dbReference>
<keyword evidence="3" id="KW-0812">Transmembrane</keyword>
<dbReference type="STRING" id="89784.SAMN04489725_104148"/>
<keyword evidence="3" id="KW-1133">Transmembrane helix</keyword>
<evidence type="ECO:0000256" key="3">
    <source>
        <dbReference type="SAM" id="Phobius"/>
    </source>
</evidence>
<keyword evidence="6" id="KW-1185">Reference proteome</keyword>
<dbReference type="Proteomes" id="UP000182589">
    <property type="component" value="Unassembled WGS sequence"/>
</dbReference>
<dbReference type="EMBL" id="BSRA01000001">
    <property type="protein sequence ID" value="GLV12454.1"/>
    <property type="molecule type" value="Genomic_DNA"/>
</dbReference>
<evidence type="ECO:0000256" key="1">
    <source>
        <dbReference type="ARBA" id="ARBA00005278"/>
    </source>
</evidence>